<keyword evidence="2" id="KW-1185">Reference proteome</keyword>
<gene>
    <name evidence="1" type="ORF">HMPREF9441_03902</name>
</gene>
<proteinExistence type="predicted"/>
<dbReference type="EMBL" id="AFFY01000098">
    <property type="protein sequence ID" value="EHG98355.1"/>
    <property type="molecule type" value="Genomic_DNA"/>
</dbReference>
<dbReference type="Proteomes" id="UP000003598">
    <property type="component" value="Unassembled WGS sequence"/>
</dbReference>
<accession>G5SWX5</accession>
<reference evidence="1 2" key="1">
    <citation type="submission" date="2011-03" db="EMBL/GenBank/DDBJ databases">
        <authorList>
            <person name="Weinstock G."/>
            <person name="Sodergren E."/>
            <person name="Clifton S."/>
            <person name="Fulton L."/>
            <person name="Fulton B."/>
            <person name="Courtney L."/>
            <person name="Fronick C."/>
            <person name="Harrison M."/>
            <person name="Strong C."/>
            <person name="Farmer C."/>
            <person name="Delahaunty K."/>
            <person name="Markovic C."/>
            <person name="Hall O."/>
            <person name="Minx P."/>
            <person name="Tomlinson C."/>
            <person name="Mitreva M."/>
            <person name="Hou S."/>
            <person name="Chen J."/>
            <person name="Wollam A."/>
            <person name="Pepin K.H."/>
            <person name="Johnson M."/>
            <person name="Bhonagiri V."/>
            <person name="Zhang X."/>
            <person name="Suruliraj S."/>
            <person name="Warren W."/>
            <person name="Chinwalla A."/>
            <person name="Mardis E.R."/>
            <person name="Wilson R.K."/>
        </authorList>
    </citation>
    <scope>NUCLEOTIDE SEQUENCE [LARGE SCALE GENOMIC DNA]</scope>
    <source>
        <strain evidence="1 2">YIT 11840</strain>
    </source>
</reference>
<evidence type="ECO:0000313" key="2">
    <source>
        <dbReference type="Proteomes" id="UP000003598"/>
    </source>
</evidence>
<dbReference type="AlphaFoldDB" id="G5SWX5"/>
<dbReference type="HOGENOM" id="CLU_3186803_0_0_10"/>
<comment type="caution">
    <text evidence="1">The sequence shown here is derived from an EMBL/GenBank/DDBJ whole genome shotgun (WGS) entry which is preliminary data.</text>
</comment>
<sequence>MSFVKNSILCFLYMIQLEVLYYAHKIKEKGSDLLIKKRNIFFLKQE</sequence>
<evidence type="ECO:0000313" key="1">
    <source>
        <dbReference type="EMBL" id="EHG98355.1"/>
    </source>
</evidence>
<protein>
    <submittedName>
        <fullName evidence="1">Uncharacterized protein</fullName>
    </submittedName>
</protein>
<organism evidence="1 2">
    <name type="scientific">Paraprevotella clara YIT 11840</name>
    <dbReference type="NCBI Taxonomy" id="762968"/>
    <lineage>
        <taxon>Bacteria</taxon>
        <taxon>Pseudomonadati</taxon>
        <taxon>Bacteroidota</taxon>
        <taxon>Bacteroidia</taxon>
        <taxon>Bacteroidales</taxon>
        <taxon>Prevotellaceae</taxon>
        <taxon>Paraprevotella</taxon>
    </lineage>
</organism>
<name>G5SWX5_9BACT</name>